<dbReference type="Proteomes" id="UP000694405">
    <property type="component" value="Chromosome 6"/>
</dbReference>
<reference evidence="14" key="1">
    <citation type="submission" date="2020-03" db="EMBL/GenBank/DDBJ databases">
        <title>Melopsittacus undulatus (budgerigar) genome, bMelUnd1, maternal haplotype with Z.</title>
        <authorList>
            <person name="Gedman G."/>
            <person name="Mountcastle J."/>
            <person name="Haase B."/>
            <person name="Formenti G."/>
            <person name="Wright T."/>
            <person name="Apodaca J."/>
            <person name="Pelan S."/>
            <person name="Chow W."/>
            <person name="Rhie A."/>
            <person name="Howe K."/>
            <person name="Fedrigo O."/>
            <person name="Jarvis E.D."/>
        </authorList>
    </citation>
    <scope>NUCLEOTIDE SEQUENCE [LARGE SCALE GENOMIC DNA]</scope>
</reference>
<dbReference type="PANTHER" id="PTHR45635">
    <property type="entry name" value="ADP,ATP CARRIER PROTEIN 1-RELATED-RELATED"/>
    <property type="match status" value="1"/>
</dbReference>
<dbReference type="GO" id="GO:1901029">
    <property type="term" value="P:negative regulation of mitochondrial outer membrane permeabilization involved in apoptotic signaling pathway"/>
    <property type="evidence" value="ECO:0007669"/>
    <property type="project" value="TreeGrafter"/>
</dbReference>
<keyword evidence="7" id="KW-0999">Mitochondrion inner membrane</keyword>
<dbReference type="InterPro" id="IPR023395">
    <property type="entry name" value="MCP_dom_sf"/>
</dbReference>
<reference evidence="14" key="2">
    <citation type="submission" date="2025-08" db="UniProtKB">
        <authorList>
            <consortium name="Ensembl"/>
        </authorList>
    </citation>
    <scope>IDENTIFICATION</scope>
</reference>
<evidence type="ECO:0000256" key="8">
    <source>
        <dbReference type="ARBA" id="ARBA00022989"/>
    </source>
</evidence>
<keyword evidence="3 12" id="KW-0813">Transport</keyword>
<evidence type="ECO:0000256" key="3">
    <source>
        <dbReference type="ARBA" id="ARBA00022448"/>
    </source>
</evidence>
<gene>
    <name evidence="14" type="primary">LOC101871112</name>
</gene>
<evidence type="ECO:0000256" key="10">
    <source>
        <dbReference type="ARBA" id="ARBA00023136"/>
    </source>
</evidence>
<evidence type="ECO:0000313" key="14">
    <source>
        <dbReference type="Ensembl" id="ENSMUNP00000018090.2"/>
    </source>
</evidence>
<keyword evidence="6" id="KW-0677">Repeat</keyword>
<dbReference type="GO" id="GO:0140021">
    <property type="term" value="P:mitochondrial ADP transmembrane transport"/>
    <property type="evidence" value="ECO:0007669"/>
    <property type="project" value="InterPro"/>
</dbReference>
<keyword evidence="15" id="KW-1185">Reference proteome</keyword>
<evidence type="ECO:0000256" key="4">
    <source>
        <dbReference type="ARBA" id="ARBA00022449"/>
    </source>
</evidence>
<dbReference type="GO" id="GO:0005743">
    <property type="term" value="C:mitochondrial inner membrane"/>
    <property type="evidence" value="ECO:0007669"/>
    <property type="project" value="UniProtKB-SubCell"/>
</dbReference>
<evidence type="ECO:0000256" key="12">
    <source>
        <dbReference type="RuleBase" id="RU000488"/>
    </source>
</evidence>
<comment type="subunit">
    <text evidence="13">Monomer.</text>
</comment>
<protein>
    <recommendedName>
        <fullName evidence="13">ADP/ATP translocase</fullName>
    </recommendedName>
    <alternativeName>
        <fullName evidence="13">ADP,ATP carrier protein</fullName>
    </alternativeName>
</protein>
<organism evidence="14 15">
    <name type="scientific">Melopsittacus undulatus</name>
    <name type="common">Budgerigar</name>
    <name type="synonym">Psittacus undulatus</name>
    <dbReference type="NCBI Taxonomy" id="13146"/>
    <lineage>
        <taxon>Eukaryota</taxon>
        <taxon>Metazoa</taxon>
        <taxon>Chordata</taxon>
        <taxon>Craniata</taxon>
        <taxon>Vertebrata</taxon>
        <taxon>Euteleostomi</taxon>
        <taxon>Archelosauria</taxon>
        <taxon>Archosauria</taxon>
        <taxon>Dinosauria</taxon>
        <taxon>Saurischia</taxon>
        <taxon>Theropoda</taxon>
        <taxon>Coelurosauria</taxon>
        <taxon>Aves</taxon>
        <taxon>Neognathae</taxon>
        <taxon>Neoaves</taxon>
        <taxon>Telluraves</taxon>
        <taxon>Australaves</taxon>
        <taxon>Psittaciformes</taxon>
        <taxon>Psittaculidae</taxon>
        <taxon>Melopsittacus</taxon>
    </lineage>
</organism>
<name>A0A8C6JS22_MELUD</name>
<dbReference type="GO" id="GO:0005471">
    <property type="term" value="F:ATP:ADP antiporter activity"/>
    <property type="evidence" value="ECO:0007669"/>
    <property type="project" value="UniProtKB-UniRule"/>
</dbReference>
<keyword evidence="9" id="KW-0496">Mitochondrion</keyword>
<accession>A0A8C6JS22</accession>
<comment type="similarity">
    <text evidence="2 12">Belongs to the mitochondrial carrier (TC 2.A.29) family.</text>
</comment>
<keyword evidence="8" id="KW-1133">Transmembrane helix</keyword>
<proteinExistence type="inferred from homology"/>
<evidence type="ECO:0000256" key="2">
    <source>
        <dbReference type="ARBA" id="ARBA00006375"/>
    </source>
</evidence>
<dbReference type="GO" id="GO:1990544">
    <property type="term" value="P:mitochondrial ATP transmembrane transport"/>
    <property type="evidence" value="ECO:0007669"/>
    <property type="project" value="InterPro"/>
</dbReference>
<dbReference type="InterPro" id="IPR002113">
    <property type="entry name" value="ADT_euk_type"/>
</dbReference>
<evidence type="ECO:0000256" key="13">
    <source>
        <dbReference type="RuleBase" id="RU368008"/>
    </source>
</evidence>
<dbReference type="Pfam" id="PF00153">
    <property type="entry name" value="Mito_carr"/>
    <property type="match status" value="2"/>
</dbReference>
<evidence type="ECO:0000313" key="15">
    <source>
        <dbReference type="Proteomes" id="UP000694405"/>
    </source>
</evidence>
<accession>A0A8V5FJK1</accession>
<keyword evidence="5 12" id="KW-0812">Transmembrane</keyword>
<reference evidence="14" key="3">
    <citation type="submission" date="2025-09" db="UniProtKB">
        <authorList>
            <consortium name="Ensembl"/>
        </authorList>
    </citation>
    <scope>IDENTIFICATION</scope>
</reference>
<dbReference type="SUPFAM" id="SSF103506">
    <property type="entry name" value="Mitochondrial carrier"/>
    <property type="match status" value="1"/>
</dbReference>
<dbReference type="PRINTS" id="PR00927">
    <property type="entry name" value="ADPTRNSLCASE"/>
</dbReference>
<keyword evidence="10" id="KW-0472">Membrane</keyword>
<evidence type="ECO:0000256" key="7">
    <source>
        <dbReference type="ARBA" id="ARBA00022792"/>
    </source>
</evidence>
<evidence type="ECO:0000256" key="5">
    <source>
        <dbReference type="ARBA" id="ARBA00022692"/>
    </source>
</evidence>
<dbReference type="InterPro" id="IPR018108">
    <property type="entry name" value="MCP_transmembrane"/>
</dbReference>
<dbReference type="PANTHER" id="PTHR45635:SF14">
    <property type="entry name" value="ADP_ATP TRANSLOCASE"/>
    <property type="match status" value="1"/>
</dbReference>
<comment type="subcellular location">
    <subcellularLocation>
        <location evidence="13">Membrane</location>
        <topology evidence="13">Multi-pass membrane protein</topology>
    </subcellularLocation>
    <subcellularLocation>
        <location evidence="1">Mitochondrion inner membrane</location>
        <topology evidence="1">Multi-pass membrane protein</topology>
    </subcellularLocation>
</comment>
<dbReference type="AlphaFoldDB" id="A0A8C6JS22"/>
<evidence type="ECO:0000256" key="9">
    <source>
        <dbReference type="ARBA" id="ARBA00023128"/>
    </source>
</evidence>
<keyword evidence="4" id="KW-0050">Antiport</keyword>
<evidence type="ECO:0000256" key="6">
    <source>
        <dbReference type="ARBA" id="ARBA00022737"/>
    </source>
</evidence>
<dbReference type="Ensembl" id="ENSMUNT00000020787.2">
    <property type="protein sequence ID" value="ENSMUNP00000018090.2"/>
    <property type="gene ID" value="ENSMUNG00000013847.2"/>
</dbReference>
<sequence>MQTLIAKNEDGGEQIWWLMCHTVHAFGSVINLPSDRVYLGLKQPRPQSRAGHRLFAPHQRLPSQPCPLIGNLANVISFFWWYFAGNLASGGAAGADQFSGLGDCLLSVFRSDSLKGLYMGFSVSLQDIIIYRAAYFGICDTVKGMLPDPKNTPITVNWMIAQTITTVAGFTSCPSITVHRHTMMQSGQKGADIMYMGTLDCWQKTAQDEGSKAFFEGAWSNVLQGMGGAFTLVLCDEIKKYT</sequence>
<dbReference type="PROSITE" id="PS50920">
    <property type="entry name" value="SOLCAR"/>
    <property type="match status" value="2"/>
</dbReference>
<comment type="function">
    <text evidence="13">Catalyzes the exchange of ADP and ATP across the membrane.</text>
</comment>
<comment type="catalytic activity">
    <reaction evidence="11">
        <text>ADP(in) + ATP(out) = ADP(out) + ATP(in)</text>
        <dbReference type="Rhea" id="RHEA:34999"/>
        <dbReference type="ChEBI" id="CHEBI:30616"/>
        <dbReference type="ChEBI" id="CHEBI:456216"/>
    </reaction>
    <physiologicalReaction direction="left-to-right" evidence="11">
        <dbReference type="Rhea" id="RHEA:35000"/>
    </physiologicalReaction>
</comment>
<dbReference type="Gene3D" id="1.50.40.10">
    <property type="entry name" value="Mitochondrial carrier domain"/>
    <property type="match status" value="1"/>
</dbReference>
<evidence type="ECO:0000256" key="1">
    <source>
        <dbReference type="ARBA" id="ARBA00004448"/>
    </source>
</evidence>
<evidence type="ECO:0000256" key="11">
    <source>
        <dbReference type="ARBA" id="ARBA00024143"/>
    </source>
</evidence>